<comment type="caution">
    <text evidence="4">The sequence shown here is derived from an EMBL/GenBank/DDBJ whole genome shotgun (WGS) entry which is preliminary data.</text>
</comment>
<evidence type="ECO:0000313" key="5">
    <source>
        <dbReference type="Proteomes" id="UP001295684"/>
    </source>
</evidence>
<dbReference type="EMBL" id="CAMPGE010011763">
    <property type="protein sequence ID" value="CAI2370574.1"/>
    <property type="molecule type" value="Genomic_DNA"/>
</dbReference>
<dbReference type="GO" id="GO:0004525">
    <property type="term" value="F:ribonuclease III activity"/>
    <property type="evidence" value="ECO:0007669"/>
    <property type="project" value="InterPro"/>
</dbReference>
<dbReference type="AlphaFoldDB" id="A0AAD1UKN5"/>
<feature type="region of interest" description="Disordered" evidence="2">
    <location>
        <begin position="921"/>
        <end position="941"/>
    </location>
</feature>
<gene>
    <name evidence="4" type="ORF">ECRASSUSDP1_LOCUS11889</name>
</gene>
<dbReference type="SUPFAM" id="SSF69065">
    <property type="entry name" value="RNase III domain-like"/>
    <property type="match status" value="2"/>
</dbReference>
<dbReference type="InterPro" id="IPR036389">
    <property type="entry name" value="RNase_III_sf"/>
</dbReference>
<evidence type="ECO:0000256" key="1">
    <source>
        <dbReference type="ARBA" id="ARBA00022801"/>
    </source>
</evidence>
<dbReference type="Proteomes" id="UP001295684">
    <property type="component" value="Unassembled WGS sequence"/>
</dbReference>
<name>A0AAD1UKN5_EUPCR</name>
<dbReference type="PANTHER" id="PTHR14950">
    <property type="entry name" value="DICER-RELATED"/>
    <property type="match status" value="1"/>
</dbReference>
<evidence type="ECO:0000256" key="2">
    <source>
        <dbReference type="SAM" id="MobiDB-lite"/>
    </source>
</evidence>
<feature type="domain" description="RNase III" evidence="3">
    <location>
        <begin position="524"/>
        <end position="669"/>
    </location>
</feature>
<accession>A0AAD1UKN5</accession>
<feature type="domain" description="RNase III" evidence="3">
    <location>
        <begin position="775"/>
        <end position="1019"/>
    </location>
</feature>
<keyword evidence="1" id="KW-0378">Hydrolase</keyword>
<sequence>MSQQLKIGQNILSKHIWEQEAKFLKDIYYPRTEMKEVSNHQVDGKDKKALQSLANHLEHLGNQTDRFKSIIEDSQPMPEDDMPILHYLAHSEYIVNGFDANEEMTTIEVFTDKWDRYIKERQNKETNKECLKEEFLYQSNRMPELLTSKFQAVQNSKGEVRVKTYLTAFIPHKKIECQIENQCYKTVANSKMSCDSIVVYGILSPLCPGKIPDVKFFTNHLRSSTGFEYISQTIDEPLYIEDFGKVELFMKLLLRDIYKYNLNKIKNLSDDPMGPTDPSQGEAQEGLPNFKNYFFVPINMTKLVEHPEDIIDWDYIDMVLDIHHKGVANTTHNLYDIYQRFMSEDSGMSKQEGMEHFNAFVKDSIFIKADKPHCLYINLKVVEDLKQKDPIEFAEQLKINIGSKNFDSAYQLIDSGKVNASTVKFFRDYCSSKGKAQYLKYMNSPVVIADFIKNPNTLKLRFLPVDLAIRAKRKFYTEAKPPGVSGRPILSLHDVYPYYMNKEQWLHCCFLQILATHYERCSYVTELCNGVGLDVNCVDLYIATNTKATSAEINLEPLETYGDTVLKFAAAWISYEVFKNDPEAGENEICERRNCFITNKELFRVGVSLNLRRYLRTLDGDITNWVPPFTDLSLKYNPSKCFYVESKYTGKNIADCTEALIAAYMFKGGVKHALKFISKIGAVPLDKSGLLEMFPDSPSSFRIGNPKEFRVKINANFEEIFKEYCLRHLPSHSIIQNFKKSLRVKQIEPLGAAYKHMENYSHNDLTQVGQWDKVLEELESILDYKFVNIKYLKEALIHESYYSVHCSRSYGYIINYEKLEVLGDAVLDVIVNSSLAAFAMEKNVSPFEIHHSKSRLVNNELLCKIACFYGIHRFILSGLSTFTIPEDQIQDLFDEDAKASAEGKYGRQFFESLGSRSNTFWNHKTSSKSRKRNKSRRRKKANHYPVLNQKVVKPNFEKNTKAQCINSYLKDFEPNFVFCSDYEPFEELQHKIHNRYYEAPKIIPDVFEAILGAVFVDGGYNEVVRVLQHTLGPFVCMVAKYFDKIRKNPIEEFTLFCNSKGLTPKIETFKLGAIKEKNPYDSDCNQELGYPLEDQPEGKPLVHHKCVIIHKGNKQLSKSYGNTREQAKKNACALGFSLLREEFNLEKQDSKEGKKEPSNDQSSDECTYTHDSGDTSFDHSKMRGDGSDECMSEGSKDIY</sequence>
<dbReference type="Pfam" id="PF00636">
    <property type="entry name" value="Ribonuclease_3"/>
    <property type="match status" value="2"/>
</dbReference>
<dbReference type="CDD" id="cd00593">
    <property type="entry name" value="RIBOc"/>
    <property type="match status" value="2"/>
</dbReference>
<feature type="compositionally biased region" description="Basic and acidic residues" evidence="2">
    <location>
        <begin position="1147"/>
        <end position="1158"/>
    </location>
</feature>
<feature type="region of interest" description="Disordered" evidence="2">
    <location>
        <begin position="1147"/>
        <end position="1199"/>
    </location>
</feature>
<dbReference type="GO" id="GO:0006396">
    <property type="term" value="P:RNA processing"/>
    <property type="evidence" value="ECO:0007669"/>
    <property type="project" value="InterPro"/>
</dbReference>
<feature type="compositionally biased region" description="Basic residues" evidence="2">
    <location>
        <begin position="925"/>
        <end position="941"/>
    </location>
</feature>
<protein>
    <recommendedName>
        <fullName evidence="3">RNase III domain-containing protein</fullName>
    </recommendedName>
</protein>
<dbReference type="Gene3D" id="1.10.1520.10">
    <property type="entry name" value="Ribonuclease III domain"/>
    <property type="match status" value="2"/>
</dbReference>
<evidence type="ECO:0000259" key="3">
    <source>
        <dbReference type="PROSITE" id="PS50142"/>
    </source>
</evidence>
<dbReference type="PROSITE" id="PS50142">
    <property type="entry name" value="RNASE_3_2"/>
    <property type="match status" value="2"/>
</dbReference>
<reference evidence="4" key="1">
    <citation type="submission" date="2023-07" db="EMBL/GenBank/DDBJ databases">
        <authorList>
            <consortium name="AG Swart"/>
            <person name="Singh M."/>
            <person name="Singh A."/>
            <person name="Seah K."/>
            <person name="Emmerich C."/>
        </authorList>
    </citation>
    <scope>NUCLEOTIDE SEQUENCE</scope>
    <source>
        <strain evidence="4">DP1</strain>
    </source>
</reference>
<keyword evidence="5" id="KW-1185">Reference proteome</keyword>
<feature type="compositionally biased region" description="Basic and acidic residues" evidence="2">
    <location>
        <begin position="1167"/>
        <end position="1186"/>
    </location>
</feature>
<proteinExistence type="predicted"/>
<organism evidence="4 5">
    <name type="scientific">Euplotes crassus</name>
    <dbReference type="NCBI Taxonomy" id="5936"/>
    <lineage>
        <taxon>Eukaryota</taxon>
        <taxon>Sar</taxon>
        <taxon>Alveolata</taxon>
        <taxon>Ciliophora</taxon>
        <taxon>Intramacronucleata</taxon>
        <taxon>Spirotrichea</taxon>
        <taxon>Hypotrichia</taxon>
        <taxon>Euplotida</taxon>
        <taxon>Euplotidae</taxon>
        <taxon>Moneuplotes</taxon>
    </lineage>
</organism>
<dbReference type="SMART" id="SM00535">
    <property type="entry name" value="RIBOc"/>
    <property type="match status" value="2"/>
</dbReference>
<dbReference type="InterPro" id="IPR000999">
    <property type="entry name" value="RNase_III_dom"/>
</dbReference>
<evidence type="ECO:0000313" key="4">
    <source>
        <dbReference type="EMBL" id="CAI2370574.1"/>
    </source>
</evidence>